<keyword evidence="4" id="KW-0560">Oxidoreductase</keyword>
<comment type="cofactor">
    <cofactor evidence="1">
        <name>Fe cation</name>
        <dbReference type="ChEBI" id="CHEBI:24875"/>
    </cofactor>
</comment>
<dbReference type="CDD" id="cd03469">
    <property type="entry name" value="Rieske_RO_Alpha_N"/>
    <property type="match status" value="1"/>
</dbReference>
<keyword evidence="8" id="KW-0223">Dioxygenase</keyword>
<evidence type="ECO:0000256" key="3">
    <source>
        <dbReference type="ARBA" id="ARBA00022723"/>
    </source>
</evidence>
<evidence type="ECO:0000256" key="1">
    <source>
        <dbReference type="ARBA" id="ARBA00001962"/>
    </source>
</evidence>
<dbReference type="PANTHER" id="PTHR43756:SF5">
    <property type="entry name" value="CHOLINE MONOOXYGENASE, CHLOROPLASTIC"/>
    <property type="match status" value="1"/>
</dbReference>
<dbReference type="AlphaFoldDB" id="A0A931I4D2"/>
<dbReference type="InterPro" id="IPR036922">
    <property type="entry name" value="Rieske_2Fe-2S_sf"/>
</dbReference>
<dbReference type="Gene3D" id="3.90.380.10">
    <property type="entry name" value="Naphthalene 1,2-dioxygenase Alpha Subunit, Chain A, domain 1"/>
    <property type="match status" value="1"/>
</dbReference>
<dbReference type="EMBL" id="JADZLT010000054">
    <property type="protein sequence ID" value="MBH0239279.1"/>
    <property type="molecule type" value="Genomic_DNA"/>
</dbReference>
<dbReference type="Pfam" id="PF00355">
    <property type="entry name" value="Rieske"/>
    <property type="match status" value="1"/>
</dbReference>
<dbReference type="InterPro" id="IPR015879">
    <property type="entry name" value="Ring_hydroxy_dOase_asu_C_dom"/>
</dbReference>
<dbReference type="GO" id="GO:0005506">
    <property type="term" value="F:iron ion binding"/>
    <property type="evidence" value="ECO:0007669"/>
    <property type="project" value="InterPro"/>
</dbReference>
<protein>
    <submittedName>
        <fullName evidence="8">Aromatic ring-hydroxylating dioxygenase subunit alpha</fullName>
    </submittedName>
</protein>
<dbReference type="GO" id="GO:0051213">
    <property type="term" value="F:dioxygenase activity"/>
    <property type="evidence" value="ECO:0007669"/>
    <property type="project" value="UniProtKB-KW"/>
</dbReference>
<dbReference type="RefSeq" id="WP_197312368.1">
    <property type="nucleotide sequence ID" value="NZ_JADZLT010000054.1"/>
</dbReference>
<reference evidence="8" key="1">
    <citation type="submission" date="2020-12" db="EMBL/GenBank/DDBJ databases">
        <title>Methylobrevis albus sp. nov., isolated from fresh water lack sediment.</title>
        <authorList>
            <person name="Zou Q."/>
        </authorList>
    </citation>
    <scope>NUCLEOTIDE SEQUENCE</scope>
    <source>
        <strain evidence="8">L22</strain>
    </source>
</reference>
<evidence type="ECO:0000256" key="4">
    <source>
        <dbReference type="ARBA" id="ARBA00023002"/>
    </source>
</evidence>
<keyword evidence="2" id="KW-0001">2Fe-2S</keyword>
<sequence>MEAGAHAAASIRSGYTRSGWSGPDEPVSLPAWLYTDPEFFEAEKEHVFRPSWQVVCHVNDVPAAGDYHTFEFLGENIVVVRGEDNAIRAFHNVCRHRAARVLDGASGNCGSRMICPYHAWNYDLTGKLVGVPFRKSFGGMDVEEHGLAPVDCEIFFGFIFVRLVSGGPSVAEMMGPYAAELEPYRMEELQALGRVTLRPRALNWKNIADNYSDSLHITVAHPGLTRLFGKSYGIEATEWVDKMWGTLRDQPSSNISERLYQRLLPDVAHLPDDRKRYWTYFKLWPNVAFDIYPDQVDFMQFIPISATESVIREIAYVLPDARREMKATRYLNWRINRQVNKEDTDLINRVQAGMGSSSYTVGPLGDTEVCLKQFSRKLRRLIPEACNHRPPQAGWSRQRLAAAAE</sequence>
<dbReference type="PROSITE" id="PS51296">
    <property type="entry name" value="RIESKE"/>
    <property type="match status" value="1"/>
</dbReference>
<dbReference type="PANTHER" id="PTHR43756">
    <property type="entry name" value="CHOLINE MONOOXYGENASE, CHLOROPLASTIC"/>
    <property type="match status" value="1"/>
</dbReference>
<evidence type="ECO:0000313" key="8">
    <source>
        <dbReference type="EMBL" id="MBH0239279.1"/>
    </source>
</evidence>
<dbReference type="Proteomes" id="UP000631694">
    <property type="component" value="Unassembled WGS sequence"/>
</dbReference>
<dbReference type="Pfam" id="PF00848">
    <property type="entry name" value="Ring_hydroxyl_A"/>
    <property type="match status" value="1"/>
</dbReference>
<dbReference type="PRINTS" id="PR00090">
    <property type="entry name" value="RNGDIOXGNASE"/>
</dbReference>
<keyword evidence="3" id="KW-0479">Metal-binding</keyword>
<dbReference type="InterPro" id="IPR017941">
    <property type="entry name" value="Rieske_2Fe-2S"/>
</dbReference>
<evidence type="ECO:0000259" key="7">
    <source>
        <dbReference type="PROSITE" id="PS51296"/>
    </source>
</evidence>
<dbReference type="SUPFAM" id="SSF55961">
    <property type="entry name" value="Bet v1-like"/>
    <property type="match status" value="1"/>
</dbReference>
<comment type="caution">
    <text evidence="8">The sequence shown here is derived from an EMBL/GenBank/DDBJ whole genome shotgun (WGS) entry which is preliminary data.</text>
</comment>
<dbReference type="SUPFAM" id="SSF50022">
    <property type="entry name" value="ISP domain"/>
    <property type="match status" value="1"/>
</dbReference>
<gene>
    <name evidence="8" type="ORF">I5731_15760</name>
</gene>
<keyword evidence="6" id="KW-0411">Iron-sulfur</keyword>
<proteinExistence type="predicted"/>
<dbReference type="CDD" id="cd00680">
    <property type="entry name" value="RHO_alpha_C"/>
    <property type="match status" value="1"/>
</dbReference>
<dbReference type="Gene3D" id="2.102.10.10">
    <property type="entry name" value="Rieske [2Fe-2S] iron-sulphur domain"/>
    <property type="match status" value="1"/>
</dbReference>
<feature type="domain" description="Rieske" evidence="7">
    <location>
        <begin position="52"/>
        <end position="161"/>
    </location>
</feature>
<evidence type="ECO:0000256" key="6">
    <source>
        <dbReference type="ARBA" id="ARBA00023014"/>
    </source>
</evidence>
<dbReference type="InterPro" id="IPR001663">
    <property type="entry name" value="Rng_hydr_dOase-A"/>
</dbReference>
<evidence type="ECO:0000256" key="5">
    <source>
        <dbReference type="ARBA" id="ARBA00023004"/>
    </source>
</evidence>
<evidence type="ECO:0000256" key="2">
    <source>
        <dbReference type="ARBA" id="ARBA00022714"/>
    </source>
</evidence>
<organism evidence="8 9">
    <name type="scientific">Methylobrevis albus</name>
    <dbReference type="NCBI Taxonomy" id="2793297"/>
    <lineage>
        <taxon>Bacteria</taxon>
        <taxon>Pseudomonadati</taxon>
        <taxon>Pseudomonadota</taxon>
        <taxon>Alphaproteobacteria</taxon>
        <taxon>Hyphomicrobiales</taxon>
        <taxon>Pleomorphomonadaceae</taxon>
        <taxon>Methylobrevis</taxon>
    </lineage>
</organism>
<name>A0A931I4D2_9HYPH</name>
<accession>A0A931I4D2</accession>
<keyword evidence="9" id="KW-1185">Reference proteome</keyword>
<dbReference type="GO" id="GO:0051537">
    <property type="term" value="F:2 iron, 2 sulfur cluster binding"/>
    <property type="evidence" value="ECO:0007669"/>
    <property type="project" value="UniProtKB-KW"/>
</dbReference>
<keyword evidence="5" id="KW-0408">Iron</keyword>
<evidence type="ECO:0000313" key="9">
    <source>
        <dbReference type="Proteomes" id="UP000631694"/>
    </source>
</evidence>